<dbReference type="PANTHER" id="PTHR24056:SF495">
    <property type="entry name" value="CYCLIN-DEPENDENT KINASE 8-RELATED"/>
    <property type="match status" value="1"/>
</dbReference>
<keyword evidence="6" id="KW-0067">ATP-binding</keyword>
<evidence type="ECO:0000256" key="8">
    <source>
        <dbReference type="ARBA" id="ARBA00048367"/>
    </source>
</evidence>
<evidence type="ECO:0000256" key="1">
    <source>
        <dbReference type="ARBA" id="ARBA00006485"/>
    </source>
</evidence>
<dbReference type="PANTHER" id="PTHR24056">
    <property type="entry name" value="CELL DIVISION PROTEIN KINASE"/>
    <property type="match status" value="1"/>
</dbReference>
<evidence type="ECO:0000313" key="11">
    <source>
        <dbReference type="EMBL" id="KAA8496987.1"/>
    </source>
</evidence>
<reference evidence="12" key="1">
    <citation type="journal article" date="2019" name="Nat. Commun.">
        <title>Expansion of phycobilisome linker gene families in mesophilic red algae.</title>
        <authorList>
            <person name="Lee J."/>
            <person name="Kim D."/>
            <person name="Bhattacharya D."/>
            <person name="Yoon H.S."/>
        </authorList>
    </citation>
    <scope>NUCLEOTIDE SEQUENCE [LARGE SCALE GENOMIC DNA]</scope>
    <source>
        <strain evidence="12">CCMP 1328</strain>
    </source>
</reference>
<dbReference type="GO" id="GO:0008353">
    <property type="term" value="F:RNA polymerase II CTD heptapeptide repeat kinase activity"/>
    <property type="evidence" value="ECO:0007669"/>
    <property type="project" value="UniProtKB-EC"/>
</dbReference>
<comment type="catalytic activity">
    <reaction evidence="8">
        <text>L-seryl-[protein] + ATP = O-phospho-L-seryl-[protein] + ADP + H(+)</text>
        <dbReference type="Rhea" id="RHEA:17989"/>
        <dbReference type="Rhea" id="RHEA-COMP:9863"/>
        <dbReference type="Rhea" id="RHEA-COMP:11604"/>
        <dbReference type="ChEBI" id="CHEBI:15378"/>
        <dbReference type="ChEBI" id="CHEBI:29999"/>
        <dbReference type="ChEBI" id="CHEBI:30616"/>
        <dbReference type="ChEBI" id="CHEBI:83421"/>
        <dbReference type="ChEBI" id="CHEBI:456216"/>
        <dbReference type="EC" id="2.7.11.22"/>
    </reaction>
</comment>
<evidence type="ECO:0000256" key="6">
    <source>
        <dbReference type="ARBA" id="ARBA00022840"/>
    </source>
</evidence>
<dbReference type="SMART" id="SM00220">
    <property type="entry name" value="S_TKc"/>
    <property type="match status" value="1"/>
</dbReference>
<dbReference type="Pfam" id="PF00069">
    <property type="entry name" value="Pkinase"/>
    <property type="match status" value="1"/>
</dbReference>
<dbReference type="EMBL" id="VRMN01000002">
    <property type="protein sequence ID" value="KAA8496987.1"/>
    <property type="molecule type" value="Genomic_DNA"/>
</dbReference>
<name>A0A5J4Z2T8_PORPP</name>
<evidence type="ECO:0000256" key="2">
    <source>
        <dbReference type="ARBA" id="ARBA00022527"/>
    </source>
</evidence>
<comment type="catalytic activity">
    <reaction evidence="9">
        <text>[DNA-directed RNA polymerase] + ATP = phospho-[DNA-directed RNA polymerase] + ADP + H(+)</text>
        <dbReference type="Rhea" id="RHEA:10216"/>
        <dbReference type="Rhea" id="RHEA-COMP:11321"/>
        <dbReference type="Rhea" id="RHEA-COMP:11322"/>
        <dbReference type="ChEBI" id="CHEBI:15378"/>
        <dbReference type="ChEBI" id="CHEBI:30616"/>
        <dbReference type="ChEBI" id="CHEBI:43176"/>
        <dbReference type="ChEBI" id="CHEBI:68546"/>
        <dbReference type="ChEBI" id="CHEBI:456216"/>
        <dbReference type="EC" id="2.7.11.23"/>
    </reaction>
</comment>
<dbReference type="GO" id="GO:0005524">
    <property type="term" value="F:ATP binding"/>
    <property type="evidence" value="ECO:0007669"/>
    <property type="project" value="UniProtKB-KW"/>
</dbReference>
<dbReference type="SUPFAM" id="SSF56112">
    <property type="entry name" value="Protein kinase-like (PK-like)"/>
    <property type="match status" value="1"/>
</dbReference>
<comment type="caution">
    <text evidence="11">The sequence shown here is derived from an EMBL/GenBank/DDBJ whole genome shotgun (WGS) entry which is preliminary data.</text>
</comment>
<feature type="domain" description="Protein kinase" evidence="10">
    <location>
        <begin position="25"/>
        <end position="385"/>
    </location>
</feature>
<keyword evidence="12" id="KW-1185">Reference proteome</keyword>
<gene>
    <name evidence="11" type="ORF">FVE85_0716</name>
</gene>
<keyword evidence="3" id="KW-0808">Transferase</keyword>
<evidence type="ECO:0000313" key="12">
    <source>
        <dbReference type="Proteomes" id="UP000324585"/>
    </source>
</evidence>
<dbReference type="InterPro" id="IPR050108">
    <property type="entry name" value="CDK"/>
</dbReference>
<evidence type="ECO:0000256" key="3">
    <source>
        <dbReference type="ARBA" id="ARBA00022679"/>
    </source>
</evidence>
<dbReference type="Gene3D" id="1.10.510.10">
    <property type="entry name" value="Transferase(Phosphotransferase) domain 1"/>
    <property type="match status" value="1"/>
</dbReference>
<accession>A0A5J4Z2T8</accession>
<sequence length="431" mass="48086">MGISEPLPAADDARAAERASSSEEYDIVAEIGSGSYGIVYRARKRNASQAQETCVVEQHATAARESIGYRETRIGERDASLRIPRDGEVALKRFKKERNRDGLSSASIREVKFLRELDHPNIVRMNGAFFEPDANHSLCLVFDLAFSDLSVMLQRCRKGALRLSLGVVRCLFWQLVQGVNYLHKNRVVHNDLKPANILLMGNGDHVRPQDRGRIKIGDFGLAKTVPASGRLEIRKGDAMIATLWYRAPELILGSRKYDTKSDIWALGCIFGELLALDVLFRGQQREGKAASVQDDQIRQLALRLYPVDLDAEWPEASSLPHVSTLRSFLEDLGSVHSRVECLEDVVRSARAGDVPEDALELLRSMLQWDPAKRPSAERLLQHSFFGAWNSAHQEASHMEANIFDADGGVQLWCHLQGEAQPPPPSTRKAST</sequence>
<keyword evidence="2" id="KW-0723">Serine/threonine-protein kinase</keyword>
<dbReference type="OrthoDB" id="347657at2759"/>
<dbReference type="InterPro" id="IPR011009">
    <property type="entry name" value="Kinase-like_dom_sf"/>
</dbReference>
<evidence type="ECO:0000256" key="5">
    <source>
        <dbReference type="ARBA" id="ARBA00022777"/>
    </source>
</evidence>
<evidence type="ECO:0000256" key="9">
    <source>
        <dbReference type="ARBA" id="ARBA00049280"/>
    </source>
</evidence>
<dbReference type="InterPro" id="IPR000719">
    <property type="entry name" value="Prot_kinase_dom"/>
</dbReference>
<dbReference type="PROSITE" id="PS50011">
    <property type="entry name" value="PROTEIN_KINASE_DOM"/>
    <property type="match status" value="1"/>
</dbReference>
<dbReference type="GO" id="GO:0004693">
    <property type="term" value="F:cyclin-dependent protein serine/threonine kinase activity"/>
    <property type="evidence" value="ECO:0007669"/>
    <property type="project" value="UniProtKB-EC"/>
</dbReference>
<dbReference type="GO" id="GO:0016592">
    <property type="term" value="C:mediator complex"/>
    <property type="evidence" value="ECO:0007669"/>
    <property type="project" value="TreeGrafter"/>
</dbReference>
<comment type="similarity">
    <text evidence="1">Belongs to the protein kinase superfamily. CMGC Ser/Thr protein kinase family. CDC2/CDKX subfamily.</text>
</comment>
<dbReference type="PROSITE" id="PS00108">
    <property type="entry name" value="PROTEIN_KINASE_ST"/>
    <property type="match status" value="1"/>
</dbReference>
<dbReference type="OMA" id="HTHELEG"/>
<keyword evidence="5 11" id="KW-0418">Kinase</keyword>
<dbReference type="AlphaFoldDB" id="A0A5J4Z2T8"/>
<dbReference type="InterPro" id="IPR008271">
    <property type="entry name" value="Ser/Thr_kinase_AS"/>
</dbReference>
<protein>
    <submittedName>
        <fullName evidence="11">Cyclin-dependent kinase E-1</fullName>
    </submittedName>
</protein>
<keyword evidence="4" id="KW-0547">Nucleotide-binding</keyword>
<dbReference type="Gene3D" id="3.30.200.20">
    <property type="entry name" value="Phosphorylase Kinase, domain 1"/>
    <property type="match status" value="1"/>
</dbReference>
<proteinExistence type="inferred from homology"/>
<comment type="catalytic activity">
    <reaction evidence="7">
        <text>L-threonyl-[protein] + ATP = O-phospho-L-threonyl-[protein] + ADP + H(+)</text>
        <dbReference type="Rhea" id="RHEA:46608"/>
        <dbReference type="Rhea" id="RHEA-COMP:11060"/>
        <dbReference type="Rhea" id="RHEA-COMP:11605"/>
        <dbReference type="ChEBI" id="CHEBI:15378"/>
        <dbReference type="ChEBI" id="CHEBI:30013"/>
        <dbReference type="ChEBI" id="CHEBI:30616"/>
        <dbReference type="ChEBI" id="CHEBI:61977"/>
        <dbReference type="ChEBI" id="CHEBI:456216"/>
        <dbReference type="EC" id="2.7.11.22"/>
    </reaction>
</comment>
<evidence type="ECO:0000259" key="10">
    <source>
        <dbReference type="PROSITE" id="PS50011"/>
    </source>
</evidence>
<evidence type="ECO:0000256" key="4">
    <source>
        <dbReference type="ARBA" id="ARBA00022741"/>
    </source>
</evidence>
<organism evidence="11 12">
    <name type="scientific">Porphyridium purpureum</name>
    <name type="common">Red alga</name>
    <name type="synonym">Porphyridium cruentum</name>
    <dbReference type="NCBI Taxonomy" id="35688"/>
    <lineage>
        <taxon>Eukaryota</taxon>
        <taxon>Rhodophyta</taxon>
        <taxon>Bangiophyceae</taxon>
        <taxon>Porphyridiales</taxon>
        <taxon>Porphyridiaceae</taxon>
        <taxon>Porphyridium</taxon>
    </lineage>
</organism>
<evidence type="ECO:0000256" key="7">
    <source>
        <dbReference type="ARBA" id="ARBA00047811"/>
    </source>
</evidence>
<dbReference type="Proteomes" id="UP000324585">
    <property type="component" value="Unassembled WGS sequence"/>
</dbReference>